<feature type="region of interest" description="Disordered" evidence="1">
    <location>
        <begin position="1"/>
        <end position="33"/>
    </location>
</feature>
<protein>
    <submittedName>
        <fullName evidence="4">Phage terminase, large subunit, PBSX</fullName>
    </submittedName>
</protein>
<keyword evidence="5" id="KW-1185">Reference proteome</keyword>
<gene>
    <name evidence="4" type="ORF">MBAV_004871</name>
</gene>
<feature type="compositionally biased region" description="Polar residues" evidence="1">
    <location>
        <begin position="1"/>
        <end position="14"/>
    </location>
</feature>
<dbReference type="PANTHER" id="PTHR39184:SF1">
    <property type="entry name" value="PBSX PHAGE TERMINASE LARGE SUBUNIT"/>
    <property type="match status" value="1"/>
</dbReference>
<feature type="domain" description="Phage terminase large subunit N-terminal" evidence="2">
    <location>
        <begin position="57"/>
        <end position="250"/>
    </location>
</feature>
<dbReference type="Gene3D" id="3.40.50.300">
    <property type="entry name" value="P-loop containing nucleotide triphosphate hydrolases"/>
    <property type="match status" value="1"/>
</dbReference>
<evidence type="ECO:0000259" key="2">
    <source>
        <dbReference type="Pfam" id="PF04466"/>
    </source>
</evidence>
<evidence type="ECO:0000259" key="3">
    <source>
        <dbReference type="Pfam" id="PF17288"/>
    </source>
</evidence>
<sequence>MSLQVAILQSTSDRQAQERTMTDKKPRGRPKTTNETVLDWEVTDLFYKNKDATTPIVINRGGAGSSKSHSLAQLFLYKFLTEQRKKFLIVRKTLPALKLSTLMLFNSLLSDLGIMGQIEIEKVMLNYRFKNNFLHFGSLDDPEKAKSTEWNYIWLEEATEFTQEDFRILKLRLRAKPTDGNINQIFMSFNPVDENHWIKKMIDNSGGSHDITEIHSAYRDNPFLFDEYRQGLETLVREDINFYNVYTLGQWGRLSNIIYSNWNVVPEMPTGGDTIYGLDFGFNNPTALIQVTIKDAIVYVKELIYQSKLTNHDLIHKMQQLLPLDHKRYPIYADVAEPDRIQEIYNAGFNILPSDKNVKDGIDFVKRQALNLHIDSINVRKEIVGYSYKKDRLENVLDEPVKYNDHAMDAIRYALYTHLGKRAAFDPKQVTFGTKKRITVQLNGF</sequence>
<dbReference type="InterPro" id="IPR035412">
    <property type="entry name" value="Terminase_L_N"/>
</dbReference>
<evidence type="ECO:0000313" key="4">
    <source>
        <dbReference type="EMBL" id="KJU82935.1"/>
    </source>
</evidence>
<dbReference type="NCBIfam" id="TIGR01547">
    <property type="entry name" value="phage_term_2"/>
    <property type="match status" value="1"/>
</dbReference>
<feature type="domain" description="Phage terminase large subunit C-terminal" evidence="3">
    <location>
        <begin position="279"/>
        <end position="415"/>
    </location>
</feature>
<name>A0A0F3GLZ1_9BACT</name>
<dbReference type="Pfam" id="PF04466">
    <property type="entry name" value="Terminase_3"/>
    <property type="match status" value="1"/>
</dbReference>
<dbReference type="InterPro" id="IPR006437">
    <property type="entry name" value="Phage_terminase_lsu"/>
</dbReference>
<reference evidence="4 5" key="1">
    <citation type="submission" date="2015-02" db="EMBL/GenBank/DDBJ databases">
        <title>Single-cell genomics of uncultivated deep-branching MTB reveals a conserved set of magnetosome genes.</title>
        <authorList>
            <person name="Kolinko S."/>
            <person name="Richter M."/>
            <person name="Glockner F.O."/>
            <person name="Brachmann A."/>
            <person name="Schuler D."/>
        </authorList>
    </citation>
    <scope>NUCLEOTIDE SEQUENCE [LARGE SCALE GENOMIC DNA]</scope>
    <source>
        <strain evidence="4">TM-1</strain>
    </source>
</reference>
<dbReference type="PANTHER" id="PTHR39184">
    <property type="match status" value="1"/>
</dbReference>
<evidence type="ECO:0000256" key="1">
    <source>
        <dbReference type="SAM" id="MobiDB-lite"/>
    </source>
</evidence>
<dbReference type="InterPro" id="IPR035413">
    <property type="entry name" value="Terminase_L_C"/>
</dbReference>
<comment type="caution">
    <text evidence="4">The sequence shown here is derived from an EMBL/GenBank/DDBJ whole genome shotgun (WGS) entry which is preliminary data.</text>
</comment>
<evidence type="ECO:0000313" key="5">
    <source>
        <dbReference type="Proteomes" id="UP000033423"/>
    </source>
</evidence>
<organism evidence="4 5">
    <name type="scientific">Candidatus Magnetobacterium bavaricum</name>
    <dbReference type="NCBI Taxonomy" id="29290"/>
    <lineage>
        <taxon>Bacteria</taxon>
        <taxon>Pseudomonadati</taxon>
        <taxon>Nitrospirota</taxon>
        <taxon>Thermodesulfovibrionia</taxon>
        <taxon>Thermodesulfovibrionales</taxon>
        <taxon>Candidatus Magnetobacteriaceae</taxon>
        <taxon>Candidatus Magnetobacterium</taxon>
    </lineage>
</organism>
<dbReference type="Proteomes" id="UP000033423">
    <property type="component" value="Unassembled WGS sequence"/>
</dbReference>
<feature type="compositionally biased region" description="Basic and acidic residues" evidence="1">
    <location>
        <begin position="15"/>
        <end position="25"/>
    </location>
</feature>
<dbReference type="AlphaFoldDB" id="A0A0F3GLZ1"/>
<dbReference type="InterPro" id="IPR052380">
    <property type="entry name" value="Viral_DNA_packaging_terminase"/>
</dbReference>
<accession>A0A0F3GLZ1</accession>
<dbReference type="Gene3D" id="3.30.420.280">
    <property type="match status" value="1"/>
</dbReference>
<proteinExistence type="predicted"/>
<dbReference type="EMBL" id="LACI01002115">
    <property type="protein sequence ID" value="KJU82935.1"/>
    <property type="molecule type" value="Genomic_DNA"/>
</dbReference>
<dbReference type="Pfam" id="PF17288">
    <property type="entry name" value="Terminase_3C"/>
    <property type="match status" value="1"/>
</dbReference>
<dbReference type="InterPro" id="IPR027417">
    <property type="entry name" value="P-loop_NTPase"/>
</dbReference>